<gene>
    <name evidence="7" type="ORF">GA0061102_102218</name>
</gene>
<dbReference type="Pfam" id="PF01370">
    <property type="entry name" value="Epimerase"/>
    <property type="match status" value="1"/>
</dbReference>
<dbReference type="PRINTS" id="PR01713">
    <property type="entry name" value="NUCEPIMERASE"/>
</dbReference>
<name>A0A1C3W3S4_9HYPH</name>
<evidence type="ECO:0000256" key="4">
    <source>
        <dbReference type="ARBA" id="ARBA00031367"/>
    </source>
</evidence>
<dbReference type="PANTHER" id="PTHR43725:SF53">
    <property type="entry name" value="UDP-ARABINOSE 4-EPIMERASE 1"/>
    <property type="match status" value="1"/>
</dbReference>
<dbReference type="PANTHER" id="PTHR43725">
    <property type="entry name" value="UDP-GLUCOSE 4-EPIMERASE"/>
    <property type="match status" value="1"/>
</dbReference>
<evidence type="ECO:0000256" key="1">
    <source>
        <dbReference type="ARBA" id="ARBA00004947"/>
    </source>
</evidence>
<dbReference type="SUPFAM" id="SSF51735">
    <property type="entry name" value="NAD(P)-binding Rossmann-fold domains"/>
    <property type="match status" value="1"/>
</dbReference>
<evidence type="ECO:0000256" key="5">
    <source>
        <dbReference type="ARBA" id="ARBA00033067"/>
    </source>
</evidence>
<proteinExistence type="inferred from homology"/>
<evidence type="ECO:0000256" key="3">
    <source>
        <dbReference type="ARBA" id="ARBA00018569"/>
    </source>
</evidence>
<dbReference type="Gene3D" id="3.90.25.10">
    <property type="entry name" value="UDP-galactose 4-epimerase, domain 1"/>
    <property type="match status" value="1"/>
</dbReference>
<dbReference type="AlphaFoldDB" id="A0A1C3W3S4"/>
<protein>
    <recommendedName>
        <fullName evidence="3">UDP-glucose 4-epimerase</fullName>
    </recommendedName>
    <alternativeName>
        <fullName evidence="5">Galactowaldenase</fullName>
    </alternativeName>
    <alternativeName>
        <fullName evidence="4">UDP-galactose 4-epimerase</fullName>
    </alternativeName>
</protein>
<feature type="domain" description="NAD-dependent epimerase/dehydratase" evidence="6">
    <location>
        <begin position="21"/>
        <end position="214"/>
    </location>
</feature>
<dbReference type="Gene3D" id="3.40.50.720">
    <property type="entry name" value="NAD(P)-binding Rossmann-like Domain"/>
    <property type="match status" value="1"/>
</dbReference>
<dbReference type="Proteomes" id="UP000199435">
    <property type="component" value="Unassembled WGS sequence"/>
</dbReference>
<evidence type="ECO:0000256" key="2">
    <source>
        <dbReference type="ARBA" id="ARBA00007637"/>
    </source>
</evidence>
<organism evidence="7 8">
    <name type="scientific">Rhizobium miluonense</name>
    <dbReference type="NCBI Taxonomy" id="411945"/>
    <lineage>
        <taxon>Bacteria</taxon>
        <taxon>Pseudomonadati</taxon>
        <taxon>Pseudomonadota</taxon>
        <taxon>Alphaproteobacteria</taxon>
        <taxon>Hyphomicrobiales</taxon>
        <taxon>Rhizobiaceae</taxon>
        <taxon>Rhizobium/Agrobacterium group</taxon>
        <taxon>Rhizobium</taxon>
    </lineage>
</organism>
<dbReference type="InterPro" id="IPR001509">
    <property type="entry name" value="Epimerase_deHydtase"/>
</dbReference>
<dbReference type="InterPro" id="IPR036291">
    <property type="entry name" value="NAD(P)-bd_dom_sf"/>
</dbReference>
<keyword evidence="8" id="KW-1185">Reference proteome</keyword>
<comment type="similarity">
    <text evidence="2">Belongs to the NAD(P)-dependent epimerase/dehydratase family.</text>
</comment>
<comment type="pathway">
    <text evidence="1">Carbohydrate metabolism; galactose metabolism.</text>
</comment>
<accession>A0A1C3W3S4</accession>
<reference evidence="8" key="1">
    <citation type="submission" date="2016-08" db="EMBL/GenBank/DDBJ databases">
        <authorList>
            <person name="Varghese N."/>
            <person name="Submissions Spin"/>
        </authorList>
    </citation>
    <scope>NUCLEOTIDE SEQUENCE [LARGE SCALE GENOMIC DNA]</scope>
    <source>
        <strain evidence="8">HAMBI 2971</strain>
    </source>
</reference>
<dbReference type="STRING" id="411945.GA0061102_102218"/>
<evidence type="ECO:0000313" key="7">
    <source>
        <dbReference type="EMBL" id="SCB34404.1"/>
    </source>
</evidence>
<evidence type="ECO:0000313" key="8">
    <source>
        <dbReference type="Proteomes" id="UP000199435"/>
    </source>
</evidence>
<evidence type="ECO:0000259" key="6">
    <source>
        <dbReference type="Pfam" id="PF01370"/>
    </source>
</evidence>
<dbReference type="EMBL" id="FMAH01000022">
    <property type="protein sequence ID" value="SCB34404.1"/>
    <property type="molecule type" value="Genomic_DNA"/>
</dbReference>
<sequence length="293" mass="32230">MTVVVRSAYPASAGIKQPKVVMLNLSTAIASDFDRLIGDAEIVHNYAWSTIPQTANAEPLEDLVDNVGLTINILEAMRRRSGGRLIFTSSGGTVYGRLHTIPVPETHELAPLTAYGASKVSAETYIKFYNRLYGLDTRIARVANPYGAGQLVTRPQGVLTTMVHRALSHQTIEIWGDGEVVRDFIHVSDAVSGLLSLADALPNQDLVPPIFNIGSGKGCSINEILVSIERRLERKLQVVRQPGRAFDIPISVLDIAKMEREFGWRPKLTLEAGIYHMLDDLQEDPARLFSSLN</sequence>